<sequence>MYTSSVEERKSRYCIWIMKSSKEFAFNKWTLQHAV</sequence>
<organism evidence="1 2">
    <name type="scientific">Caenorhabditis japonica</name>
    <dbReference type="NCBI Taxonomy" id="281687"/>
    <lineage>
        <taxon>Eukaryota</taxon>
        <taxon>Metazoa</taxon>
        <taxon>Ecdysozoa</taxon>
        <taxon>Nematoda</taxon>
        <taxon>Chromadorea</taxon>
        <taxon>Rhabditida</taxon>
        <taxon>Rhabditina</taxon>
        <taxon>Rhabditomorpha</taxon>
        <taxon>Rhabditoidea</taxon>
        <taxon>Rhabditidae</taxon>
        <taxon>Peloderinae</taxon>
        <taxon>Caenorhabditis</taxon>
    </lineage>
</organism>
<reference evidence="1" key="2">
    <citation type="submission" date="2022-06" db="UniProtKB">
        <authorList>
            <consortium name="EnsemblMetazoa"/>
        </authorList>
    </citation>
    <scope>IDENTIFICATION</scope>
    <source>
        <strain evidence="1">DF5081</strain>
    </source>
</reference>
<evidence type="ECO:0000313" key="2">
    <source>
        <dbReference type="Proteomes" id="UP000005237"/>
    </source>
</evidence>
<evidence type="ECO:0000313" key="1">
    <source>
        <dbReference type="EnsemblMetazoa" id="CJA39805.1"/>
    </source>
</evidence>
<dbReference type="Proteomes" id="UP000005237">
    <property type="component" value="Unassembled WGS sequence"/>
</dbReference>
<accession>A0A8R1ET04</accession>
<reference evidence="2" key="1">
    <citation type="submission" date="2010-08" db="EMBL/GenBank/DDBJ databases">
        <authorList>
            <consortium name="Caenorhabditis japonica Sequencing Consortium"/>
            <person name="Wilson R.K."/>
        </authorList>
    </citation>
    <scope>NUCLEOTIDE SEQUENCE [LARGE SCALE GENOMIC DNA]</scope>
    <source>
        <strain evidence="2">DF5081</strain>
    </source>
</reference>
<dbReference type="EnsemblMetazoa" id="CJA39805.1">
    <property type="protein sequence ID" value="CJA39805.1"/>
    <property type="gene ID" value="WBGene00215653"/>
</dbReference>
<proteinExistence type="predicted"/>
<name>A0A8R1ET04_CAEJA</name>
<protein>
    <submittedName>
        <fullName evidence="1">Uncharacterized protein</fullName>
    </submittedName>
</protein>
<keyword evidence="2" id="KW-1185">Reference proteome</keyword>